<protein>
    <recommendedName>
        <fullName evidence="3">60S ribosomal protein L35</fullName>
    </recommendedName>
</protein>
<accession>A0ABN8EBR1</accession>
<name>A0ABN8EBR1_CHISP</name>
<evidence type="ECO:0000313" key="2">
    <source>
        <dbReference type="Proteomes" id="UP001153292"/>
    </source>
</evidence>
<evidence type="ECO:0008006" key="3">
    <source>
        <dbReference type="Google" id="ProtNLM"/>
    </source>
</evidence>
<proteinExistence type="predicted"/>
<sequence>MSSSFTLMFCVATQITIAIKTSDILIIYSDVTSNLPAMKVRVHTLRRMVEIARVEIHPGVRKSKLETYPPNYFQRRLKRLLHLKEKREKAANMNANLQT</sequence>
<organism evidence="1 2">
    <name type="scientific">Chilo suppressalis</name>
    <name type="common">Asiatic rice borer moth</name>
    <dbReference type="NCBI Taxonomy" id="168631"/>
    <lineage>
        <taxon>Eukaryota</taxon>
        <taxon>Metazoa</taxon>
        <taxon>Ecdysozoa</taxon>
        <taxon>Arthropoda</taxon>
        <taxon>Hexapoda</taxon>
        <taxon>Insecta</taxon>
        <taxon>Pterygota</taxon>
        <taxon>Neoptera</taxon>
        <taxon>Endopterygota</taxon>
        <taxon>Lepidoptera</taxon>
        <taxon>Glossata</taxon>
        <taxon>Ditrysia</taxon>
        <taxon>Pyraloidea</taxon>
        <taxon>Crambidae</taxon>
        <taxon>Crambinae</taxon>
        <taxon>Chilo</taxon>
    </lineage>
</organism>
<dbReference type="Proteomes" id="UP001153292">
    <property type="component" value="Chromosome 18"/>
</dbReference>
<keyword evidence="2" id="KW-1185">Reference proteome</keyword>
<gene>
    <name evidence="1" type="ORF">CHILSU_LOCUS3949</name>
</gene>
<dbReference type="EMBL" id="OU963911">
    <property type="protein sequence ID" value="CAH0679980.1"/>
    <property type="molecule type" value="Genomic_DNA"/>
</dbReference>
<reference evidence="1" key="1">
    <citation type="submission" date="2021-12" db="EMBL/GenBank/DDBJ databases">
        <authorList>
            <person name="King R."/>
        </authorList>
    </citation>
    <scope>NUCLEOTIDE SEQUENCE</scope>
</reference>
<evidence type="ECO:0000313" key="1">
    <source>
        <dbReference type="EMBL" id="CAH0679980.1"/>
    </source>
</evidence>